<evidence type="ECO:0000313" key="3">
    <source>
        <dbReference type="Proteomes" id="UP001235874"/>
    </source>
</evidence>
<organism evidence="2 3">
    <name type="scientific">Micromonospora profundi</name>
    <dbReference type="NCBI Taxonomy" id="1420889"/>
    <lineage>
        <taxon>Bacteria</taxon>
        <taxon>Bacillati</taxon>
        <taxon>Actinomycetota</taxon>
        <taxon>Actinomycetes</taxon>
        <taxon>Micromonosporales</taxon>
        <taxon>Micromonosporaceae</taxon>
        <taxon>Micromonospora</taxon>
    </lineage>
</organism>
<keyword evidence="3" id="KW-1185">Reference proteome</keyword>
<sequence>MGGNHPPSLVMASHLTQAGITAYVLDPPGDDELWSGDDEELDGLLSTSPQDQFWRPRTVTPDEAEARQTPAGVPSPADETVTEPDLAEELPPGAPQVFDIPEEQRGWLTQILTRGVAATALLFAGNSAAASGYATPRQRGTEDPAFQPGLFNLGPAWATSSTATFELPNGIVAEGTRHRAPLGRGRVLEVFRGVESHLYRELADGRIGAYLRDAPNFFRRRATLPADGSVYSLGRDGTVLVVRVLDGGE</sequence>
<name>A0AAJ6HPS7_9ACTN</name>
<protein>
    <submittedName>
        <fullName evidence="2">Uncharacterized protein</fullName>
    </submittedName>
</protein>
<dbReference type="RefSeq" id="WP_306271755.1">
    <property type="nucleotide sequence ID" value="NZ_CP130472.1"/>
</dbReference>
<evidence type="ECO:0000256" key="1">
    <source>
        <dbReference type="SAM" id="MobiDB-lite"/>
    </source>
</evidence>
<proteinExistence type="predicted"/>
<dbReference type="EMBL" id="CP130472">
    <property type="protein sequence ID" value="WLS44511.1"/>
    <property type="molecule type" value="Genomic_DNA"/>
</dbReference>
<feature type="region of interest" description="Disordered" evidence="1">
    <location>
        <begin position="27"/>
        <end position="87"/>
    </location>
</feature>
<dbReference type="Proteomes" id="UP001235874">
    <property type="component" value="Chromosome"/>
</dbReference>
<gene>
    <name evidence="2" type="ORF">Q3V37_24455</name>
</gene>
<dbReference type="AlphaFoldDB" id="A0AAJ6HPS7"/>
<dbReference type="KEGG" id="mprn:Q3V37_24455"/>
<accession>A0AAJ6HPS7</accession>
<reference evidence="2 3" key="1">
    <citation type="submission" date="2023-07" db="EMBL/GenBank/DDBJ databases">
        <title>Micromonospora profundi TRM 95458 converts glycerol to a new osmotic compound.</title>
        <authorList>
            <person name="Lu D."/>
        </authorList>
    </citation>
    <scope>NUCLEOTIDE SEQUENCE [LARGE SCALE GENOMIC DNA]</scope>
    <source>
        <strain evidence="2 3">TRM95458</strain>
    </source>
</reference>
<feature type="compositionally biased region" description="Acidic residues" evidence="1">
    <location>
        <begin position="28"/>
        <end position="42"/>
    </location>
</feature>
<evidence type="ECO:0000313" key="2">
    <source>
        <dbReference type="EMBL" id="WLS44511.1"/>
    </source>
</evidence>